<gene>
    <name evidence="2" type="ORF">DY000_02037690</name>
</gene>
<feature type="compositionally biased region" description="Polar residues" evidence="1">
    <location>
        <begin position="16"/>
        <end position="36"/>
    </location>
</feature>
<reference evidence="2 3" key="1">
    <citation type="journal article" date="2020" name="BMC Genomics">
        <title>Intraspecific diversification of the crop wild relative Brassica cretica Lam. using demographic model selection.</title>
        <authorList>
            <person name="Kioukis A."/>
            <person name="Michalopoulou V.A."/>
            <person name="Briers L."/>
            <person name="Pirintsos S."/>
            <person name="Studholme D.J."/>
            <person name="Pavlidis P."/>
            <person name="Sarris P.F."/>
        </authorList>
    </citation>
    <scope>NUCLEOTIDE SEQUENCE [LARGE SCALE GENOMIC DNA]</scope>
    <source>
        <strain evidence="3">cv. PFS-1207/04</strain>
    </source>
</reference>
<accession>A0ABQ7BRI7</accession>
<sequence>MKNKESDTRKRKPNHQPITPTPSDSQSSDGTKSDIGNRSVLKDVSNLTPTLSLSRSSQRFTHPSNVLSSRNQNYDKAKGKQPQCSKRFRGNGGDYNNKSAQFSNIISRRSSCLKIQPTNLLPAFSKADIAKLQNSKVWTTSQHNNTEDEHEEGDDYSDQSYGVSSEDSDSYEVATGNTEKNTGRSSVPDEQR</sequence>
<keyword evidence="3" id="KW-1185">Reference proteome</keyword>
<organism evidence="2 3">
    <name type="scientific">Brassica cretica</name>
    <name type="common">Mustard</name>
    <dbReference type="NCBI Taxonomy" id="69181"/>
    <lineage>
        <taxon>Eukaryota</taxon>
        <taxon>Viridiplantae</taxon>
        <taxon>Streptophyta</taxon>
        <taxon>Embryophyta</taxon>
        <taxon>Tracheophyta</taxon>
        <taxon>Spermatophyta</taxon>
        <taxon>Magnoliopsida</taxon>
        <taxon>eudicotyledons</taxon>
        <taxon>Gunneridae</taxon>
        <taxon>Pentapetalae</taxon>
        <taxon>rosids</taxon>
        <taxon>malvids</taxon>
        <taxon>Brassicales</taxon>
        <taxon>Brassicaceae</taxon>
        <taxon>Brassiceae</taxon>
        <taxon>Brassica</taxon>
    </lineage>
</organism>
<evidence type="ECO:0000313" key="2">
    <source>
        <dbReference type="EMBL" id="KAF3534907.1"/>
    </source>
</evidence>
<proteinExistence type="predicted"/>
<evidence type="ECO:0008006" key="4">
    <source>
        <dbReference type="Google" id="ProtNLM"/>
    </source>
</evidence>
<feature type="compositionally biased region" description="Polar residues" evidence="1">
    <location>
        <begin position="45"/>
        <end position="72"/>
    </location>
</feature>
<protein>
    <recommendedName>
        <fullName evidence="4">DUF4005 domain-containing protein</fullName>
    </recommendedName>
</protein>
<dbReference type="Proteomes" id="UP000266723">
    <property type="component" value="Unassembled WGS sequence"/>
</dbReference>
<name>A0ABQ7BRI7_BRACR</name>
<evidence type="ECO:0000313" key="3">
    <source>
        <dbReference type="Proteomes" id="UP000266723"/>
    </source>
</evidence>
<feature type="compositionally biased region" description="Polar residues" evidence="1">
    <location>
        <begin position="175"/>
        <end position="185"/>
    </location>
</feature>
<comment type="caution">
    <text evidence="2">The sequence shown here is derived from an EMBL/GenBank/DDBJ whole genome shotgun (WGS) entry which is preliminary data.</text>
</comment>
<feature type="region of interest" description="Disordered" evidence="1">
    <location>
        <begin position="140"/>
        <end position="192"/>
    </location>
</feature>
<evidence type="ECO:0000256" key="1">
    <source>
        <dbReference type="SAM" id="MobiDB-lite"/>
    </source>
</evidence>
<dbReference type="EMBL" id="QGKV02001507">
    <property type="protein sequence ID" value="KAF3534907.1"/>
    <property type="molecule type" value="Genomic_DNA"/>
</dbReference>
<feature type="region of interest" description="Disordered" evidence="1">
    <location>
        <begin position="1"/>
        <end position="97"/>
    </location>
</feature>
<feature type="compositionally biased region" description="Acidic residues" evidence="1">
    <location>
        <begin position="148"/>
        <end position="157"/>
    </location>
</feature>